<evidence type="ECO:0000256" key="2">
    <source>
        <dbReference type="SAM" id="Phobius"/>
    </source>
</evidence>
<dbReference type="InterPro" id="IPR052196">
    <property type="entry name" value="Bact_Kbp"/>
</dbReference>
<dbReference type="InterPro" id="IPR018392">
    <property type="entry name" value="LysM"/>
</dbReference>
<name>A0AAQ0BWL7_9ACTO</name>
<evidence type="ECO:0000256" key="1">
    <source>
        <dbReference type="SAM" id="MobiDB-lite"/>
    </source>
</evidence>
<dbReference type="Pfam" id="PF01476">
    <property type="entry name" value="LysM"/>
    <property type="match status" value="1"/>
</dbReference>
<dbReference type="PANTHER" id="PTHR34700:SF4">
    <property type="entry name" value="PHAGE-LIKE ELEMENT PBSX PROTEIN XKDP"/>
    <property type="match status" value="1"/>
</dbReference>
<proteinExistence type="predicted"/>
<feature type="transmembrane region" description="Helical" evidence="2">
    <location>
        <begin position="49"/>
        <end position="76"/>
    </location>
</feature>
<feature type="transmembrane region" description="Helical" evidence="2">
    <location>
        <begin position="12"/>
        <end position="37"/>
    </location>
</feature>
<dbReference type="PROSITE" id="PS51782">
    <property type="entry name" value="LYSM"/>
    <property type="match status" value="1"/>
</dbReference>
<dbReference type="InterPro" id="IPR036779">
    <property type="entry name" value="LysM_dom_sf"/>
</dbReference>
<evidence type="ECO:0000313" key="5">
    <source>
        <dbReference type="Proteomes" id="UP000595220"/>
    </source>
</evidence>
<dbReference type="SMART" id="SM00257">
    <property type="entry name" value="LysM"/>
    <property type="match status" value="1"/>
</dbReference>
<dbReference type="RefSeq" id="WP_070778142.1">
    <property type="nucleotide sequence ID" value="NZ_CP066065.1"/>
</dbReference>
<keyword evidence="5" id="KW-1185">Reference proteome</keyword>
<organism evidence="4 5">
    <name type="scientific">Schaalia meyeri</name>
    <dbReference type="NCBI Taxonomy" id="52773"/>
    <lineage>
        <taxon>Bacteria</taxon>
        <taxon>Bacillati</taxon>
        <taxon>Actinomycetota</taxon>
        <taxon>Actinomycetes</taxon>
        <taxon>Actinomycetales</taxon>
        <taxon>Actinomycetaceae</taxon>
        <taxon>Schaalia</taxon>
    </lineage>
</organism>
<dbReference type="AlphaFoldDB" id="A0AAQ0BWL7"/>
<dbReference type="SUPFAM" id="SSF54106">
    <property type="entry name" value="LysM domain"/>
    <property type="match status" value="1"/>
</dbReference>
<dbReference type="EMBL" id="CP066065">
    <property type="protein sequence ID" value="QQC44096.1"/>
    <property type="molecule type" value="Genomic_DNA"/>
</dbReference>
<protein>
    <submittedName>
        <fullName evidence="4">LysM peptidoglycan-binding domain-containing protein</fullName>
    </submittedName>
</protein>
<reference evidence="4 5" key="1">
    <citation type="submission" date="2020-12" db="EMBL/GenBank/DDBJ databases">
        <title>FDA dAtabase for Regulatory Grade micrObial Sequences (FDA-ARGOS): Supporting development and validation of Infectious Disease Dx tests.</title>
        <authorList>
            <person name="Sproer C."/>
            <person name="Gronow S."/>
            <person name="Severitt S."/>
            <person name="Schroder I."/>
            <person name="Tallon L."/>
            <person name="Sadzewicz L."/>
            <person name="Zhao X."/>
            <person name="Boylan J."/>
            <person name="Ott S."/>
            <person name="Bowen H."/>
            <person name="Vavikolanu K."/>
            <person name="Mehta A."/>
            <person name="Aluvathingal J."/>
            <person name="Nadendla S."/>
            <person name="Lowell S."/>
            <person name="Myers T."/>
            <person name="Yan Y."/>
            <person name="Sichtig H."/>
        </authorList>
    </citation>
    <scope>NUCLEOTIDE SEQUENCE [LARGE SCALE GENOMIC DNA]</scope>
    <source>
        <strain evidence="4 5">FDAARGOS_985</strain>
    </source>
</reference>
<keyword evidence="2" id="KW-0812">Transmembrane</keyword>
<gene>
    <name evidence="4" type="ORF">I6H42_01300</name>
</gene>
<evidence type="ECO:0000259" key="3">
    <source>
        <dbReference type="PROSITE" id="PS51782"/>
    </source>
</evidence>
<feature type="region of interest" description="Disordered" evidence="1">
    <location>
        <begin position="135"/>
        <end position="186"/>
    </location>
</feature>
<dbReference type="PANTHER" id="PTHR34700">
    <property type="entry name" value="POTASSIUM BINDING PROTEIN KBP"/>
    <property type="match status" value="1"/>
</dbReference>
<keyword evidence="2" id="KW-0472">Membrane</keyword>
<dbReference type="Gene3D" id="3.10.350.10">
    <property type="entry name" value="LysM domain"/>
    <property type="match status" value="1"/>
</dbReference>
<dbReference type="CDD" id="cd00118">
    <property type="entry name" value="LysM"/>
    <property type="match status" value="1"/>
</dbReference>
<dbReference type="Proteomes" id="UP000595220">
    <property type="component" value="Chromosome"/>
</dbReference>
<sequence>MTHDSPPRSGQAYLTDAFLWLVGAPLALLDLLYLIHLAPPLSHTAPETLVVWILGIVALVLLSWSLLCSACAHLALLRFAPPLLRRTARALVHRCGTRLSRSLLAKAGASALIGSALMTAPIAPSVAAPSEGNTAGISLTWADEPGGSPSGNQQEQPAPTLHPELGAPSEDSTGPTPPGDPALPSQVTVAPGDSLWSIAAALRTGADDAQITKTWRAIYAANADTIADPSLIHPGQRLTIPQDLP</sequence>
<evidence type="ECO:0000313" key="4">
    <source>
        <dbReference type="EMBL" id="QQC44096.1"/>
    </source>
</evidence>
<accession>A0AAQ0BWL7</accession>
<keyword evidence="2" id="KW-1133">Transmembrane helix</keyword>
<feature type="domain" description="LysM" evidence="3">
    <location>
        <begin position="185"/>
        <end position="240"/>
    </location>
</feature>